<gene>
    <name evidence="1" type="ORF">PO127_02280</name>
</gene>
<reference evidence="1" key="1">
    <citation type="submission" date="2022-10" db="EMBL/GenBank/DDBJ databases">
        <title>Human gut microbiome strain richness.</title>
        <authorList>
            <person name="Chen-Liaw A."/>
        </authorList>
    </citation>
    <scope>NUCLEOTIDE SEQUENCE</scope>
    <source>
        <strain evidence="1">1001283st1_A3_1001283B150304_161114</strain>
    </source>
</reference>
<comment type="caution">
    <text evidence="1">The sequence shown here is derived from an EMBL/GenBank/DDBJ whole genome shotgun (WGS) entry which is preliminary data.</text>
</comment>
<protein>
    <submittedName>
        <fullName evidence="1">DUF3405 domain-containing protein</fullName>
    </submittedName>
</protein>
<proteinExistence type="predicted"/>
<accession>A0AAP3WEK5</accession>
<dbReference type="EMBL" id="JAQNVG010000003">
    <property type="protein sequence ID" value="MDC2234575.1"/>
    <property type="molecule type" value="Genomic_DNA"/>
</dbReference>
<name>A0AAP3WEK5_BACT4</name>
<organism evidence="1 2">
    <name type="scientific">Bacteroides thetaiotaomicron</name>
    <dbReference type="NCBI Taxonomy" id="818"/>
    <lineage>
        <taxon>Bacteria</taxon>
        <taxon>Pseudomonadati</taxon>
        <taxon>Bacteroidota</taxon>
        <taxon>Bacteroidia</taxon>
        <taxon>Bacteroidales</taxon>
        <taxon>Bacteroidaceae</taxon>
        <taxon>Bacteroides</taxon>
    </lineage>
</organism>
<dbReference type="Proteomes" id="UP001217776">
    <property type="component" value="Unassembled WGS sequence"/>
</dbReference>
<evidence type="ECO:0000313" key="1">
    <source>
        <dbReference type="EMBL" id="MDC2234575.1"/>
    </source>
</evidence>
<evidence type="ECO:0000313" key="2">
    <source>
        <dbReference type="Proteomes" id="UP001217776"/>
    </source>
</evidence>
<dbReference type="AlphaFoldDB" id="A0AAP3WEK5"/>
<dbReference type="RefSeq" id="WP_225719318.1">
    <property type="nucleotide sequence ID" value="NZ_BAABXH010000002.1"/>
</dbReference>
<sequence>MMNKTVFLFATHKLTDFVLEQYYRLKLATKNIGVLYLLIEDGELQQIPVDVKYYSFSVDTLNELNYEPIEESIIPGSNHFPVLQFYKEHPEFLYYWNIEYDVYFNGKWESFFDPFEMIISDFISSHIEWYTQRPKWDWWKSVQFKTLSIPQNRYLKSFNPIYRISNRALKALDGVLSLRNSGHHEVVIPTVLDYLGYTINDFGGNSEFTLCELNIPCYLSNSELNNWYTESTMRYRPVFNKEAITRKGIDNMLYHPIKF</sequence>